<organism evidence="1 2">
    <name type="scientific">Holotrichia oblita</name>
    <name type="common">Chafer beetle</name>
    <dbReference type="NCBI Taxonomy" id="644536"/>
    <lineage>
        <taxon>Eukaryota</taxon>
        <taxon>Metazoa</taxon>
        <taxon>Ecdysozoa</taxon>
        <taxon>Arthropoda</taxon>
        <taxon>Hexapoda</taxon>
        <taxon>Insecta</taxon>
        <taxon>Pterygota</taxon>
        <taxon>Neoptera</taxon>
        <taxon>Endopterygota</taxon>
        <taxon>Coleoptera</taxon>
        <taxon>Polyphaga</taxon>
        <taxon>Scarabaeiformia</taxon>
        <taxon>Scarabaeidae</taxon>
        <taxon>Melolonthinae</taxon>
        <taxon>Holotrichia</taxon>
    </lineage>
</organism>
<sequence length="215" mass="24125">MELNNSNGENHKEHTIPKIDIVLSDDEEKKREDAMGRIFLDHDFYDRSGEMNDDNKSNMTDLSNVRSNHFDLRSEYGGTLSIPDVNTYQNKKTVAQGMMDLALFSANANQLRYVVESINHPYYYSGIVLITISLIFQVAVGVGLLINTRYSVKCRKEICIANKINNFTVVGIFLVTIVNVFISAFGVATNGTIPLANRFGDEDDMNITTIATIIE</sequence>
<protein>
    <submittedName>
        <fullName evidence="1">Ninjurin-related</fullName>
    </submittedName>
</protein>
<keyword evidence="2" id="KW-1185">Reference proteome</keyword>
<comment type="caution">
    <text evidence="1">The sequence shown here is derived from an EMBL/GenBank/DDBJ whole genome shotgun (WGS) entry which is preliminary data.</text>
</comment>
<proteinExistence type="predicted"/>
<reference evidence="1" key="1">
    <citation type="submission" date="2022-04" db="EMBL/GenBank/DDBJ databases">
        <title>Chromosome-scale genome assembly of Holotrichia oblita Faldermann.</title>
        <authorList>
            <person name="Rongchong L."/>
        </authorList>
    </citation>
    <scope>NUCLEOTIDE SEQUENCE</scope>
    <source>
        <strain evidence="1">81SQS9</strain>
    </source>
</reference>
<evidence type="ECO:0000313" key="2">
    <source>
        <dbReference type="Proteomes" id="UP001056778"/>
    </source>
</evidence>
<accession>A0ACB9TEE2</accession>
<gene>
    <name evidence="1" type="ORF">MML48_3g00006301</name>
</gene>
<name>A0ACB9TEE2_HOLOL</name>
<dbReference type="Proteomes" id="UP001056778">
    <property type="component" value="Chromosome 3"/>
</dbReference>
<dbReference type="EMBL" id="CM043017">
    <property type="protein sequence ID" value="KAI4465137.1"/>
    <property type="molecule type" value="Genomic_DNA"/>
</dbReference>
<evidence type="ECO:0000313" key="1">
    <source>
        <dbReference type="EMBL" id="KAI4465137.1"/>
    </source>
</evidence>